<comment type="cofactor">
    <cofactor evidence="1">
        <name>FAD</name>
        <dbReference type="ChEBI" id="CHEBI:57692"/>
    </cofactor>
</comment>
<evidence type="ECO:0000256" key="2">
    <source>
        <dbReference type="ARBA" id="ARBA00010139"/>
    </source>
</evidence>
<protein>
    <submittedName>
        <fullName evidence="7">NAD(P)/FAD-dependent oxidoreductase</fullName>
    </submittedName>
</protein>
<keyword evidence="6" id="KW-0503">Monooxygenase</keyword>
<dbReference type="EMBL" id="JAMFLX010000003">
    <property type="protein sequence ID" value="MCL6269043.1"/>
    <property type="molecule type" value="Genomic_DNA"/>
</dbReference>
<dbReference type="PRINTS" id="PR00411">
    <property type="entry name" value="PNDRDTASEI"/>
</dbReference>
<dbReference type="InterPro" id="IPR036188">
    <property type="entry name" value="FAD/NAD-bd_sf"/>
</dbReference>
<evidence type="ECO:0000256" key="4">
    <source>
        <dbReference type="ARBA" id="ARBA00022827"/>
    </source>
</evidence>
<sequence>MNAATEHFDVLIIGAGLSGIGLACHLVQKSPGKSFAILEGRDSIGGTWDLFRYPGIRSDSDMFTLGYNFKPWENAEPIAQGGDIRRYIEDAATEHGIDKKIRFGHRVISAEWSSEQVVWLVKTEDAQGQTKEFSCRYLAGCTGYYSYESGYDPAFPGREEFQGDIFHPQKWPEGYDYSGKKVVVIGSGATAVTLVPAMADVAGHVTMLQRSPSYILTLPMADPIVDGLRRIFPEAWVYRLTRFRNISVSWLIYNFCRLFPGTSRNLLLRSVRKQLPDDFDMKHFSSAYAPWDERLCIVPDGDLFKAISAGKASVATDHIERFTEKGILLKSGEELEADVIITATGLNVQAFGKMKLAVDGKPYEHTQKMCYRGVLYEDLPNFAMIFGYTNASWTLKADLAANYICRLLNYMDQKGYTACMPRNAESFSKAPFMDMQSGYIQRAKSQMPLQGTKKPWKVYQNYLLDILSLRLTGIEDRALKFTRLIPSTKSREKQRERQASTVSE</sequence>
<comment type="similarity">
    <text evidence="2">Belongs to the FAD-binding monooxygenase family.</text>
</comment>
<evidence type="ECO:0000313" key="7">
    <source>
        <dbReference type="EMBL" id="MCL6269043.1"/>
    </source>
</evidence>
<comment type="caution">
    <text evidence="7">The sequence shown here is derived from an EMBL/GenBank/DDBJ whole genome shotgun (WGS) entry which is preliminary data.</text>
</comment>
<dbReference type="InterPro" id="IPR051820">
    <property type="entry name" value="FAD-binding_MO"/>
</dbReference>
<accession>A0ABT0PCD1</accession>
<keyword evidence="3" id="KW-0285">Flavoprotein</keyword>
<name>A0ABT0PCD1_9GAMM</name>
<dbReference type="Pfam" id="PF00743">
    <property type="entry name" value="FMO-like"/>
    <property type="match status" value="1"/>
</dbReference>
<dbReference type="RefSeq" id="WP_249697871.1">
    <property type="nucleotide sequence ID" value="NZ_JAMFLX010000003.1"/>
</dbReference>
<reference evidence="7 8" key="1">
    <citation type="submission" date="2022-05" db="EMBL/GenBank/DDBJ databases">
        <authorList>
            <person name="Park J.-S."/>
        </authorList>
    </citation>
    <scope>NUCLEOTIDE SEQUENCE [LARGE SCALE GENOMIC DNA]</scope>
    <source>
        <strain evidence="7 8">2012CJ34-2</strain>
    </source>
</reference>
<dbReference type="SUPFAM" id="SSF51905">
    <property type="entry name" value="FAD/NAD(P)-binding domain"/>
    <property type="match status" value="1"/>
</dbReference>
<dbReference type="PANTHER" id="PTHR43872">
    <property type="entry name" value="MONOOXYGENASE, PUTATIVE (AFU_ORTHOLOGUE AFUA_8G02570)-RELATED"/>
    <property type="match status" value="1"/>
</dbReference>
<dbReference type="Pfam" id="PF13450">
    <property type="entry name" value="NAD_binding_8"/>
    <property type="match status" value="1"/>
</dbReference>
<dbReference type="InterPro" id="IPR020946">
    <property type="entry name" value="Flavin_mOase-like"/>
</dbReference>
<evidence type="ECO:0000256" key="1">
    <source>
        <dbReference type="ARBA" id="ARBA00001974"/>
    </source>
</evidence>
<dbReference type="PANTHER" id="PTHR43872:SF1">
    <property type="entry name" value="MONOOXYGENASE, PUTATIVE (AFU_ORTHOLOGUE AFUA_8G02570)-RELATED"/>
    <property type="match status" value="1"/>
</dbReference>
<evidence type="ECO:0000256" key="6">
    <source>
        <dbReference type="ARBA" id="ARBA00023033"/>
    </source>
</evidence>
<keyword evidence="4" id="KW-0274">FAD</keyword>
<dbReference type="Gene3D" id="3.50.50.60">
    <property type="entry name" value="FAD/NAD(P)-binding domain"/>
    <property type="match status" value="3"/>
</dbReference>
<evidence type="ECO:0000256" key="5">
    <source>
        <dbReference type="ARBA" id="ARBA00023002"/>
    </source>
</evidence>
<evidence type="ECO:0000256" key="3">
    <source>
        <dbReference type="ARBA" id="ARBA00022630"/>
    </source>
</evidence>
<organism evidence="7 8">
    <name type="scientific">Parendozoicomonas callyspongiae</name>
    <dbReference type="NCBI Taxonomy" id="2942213"/>
    <lineage>
        <taxon>Bacteria</taxon>
        <taxon>Pseudomonadati</taxon>
        <taxon>Pseudomonadota</taxon>
        <taxon>Gammaproteobacteria</taxon>
        <taxon>Oceanospirillales</taxon>
        <taxon>Endozoicomonadaceae</taxon>
        <taxon>Parendozoicomonas</taxon>
    </lineage>
</organism>
<dbReference type="Proteomes" id="UP001203338">
    <property type="component" value="Unassembled WGS sequence"/>
</dbReference>
<proteinExistence type="inferred from homology"/>
<keyword evidence="8" id="KW-1185">Reference proteome</keyword>
<gene>
    <name evidence="7" type="ORF">M3P05_03690</name>
</gene>
<evidence type="ECO:0000313" key="8">
    <source>
        <dbReference type="Proteomes" id="UP001203338"/>
    </source>
</evidence>
<keyword evidence="5" id="KW-0560">Oxidoreductase</keyword>